<proteinExistence type="predicted"/>
<name>A0A8X6KTD9_TRICU</name>
<dbReference type="AlphaFoldDB" id="A0A8X6KTD9"/>
<dbReference type="EMBL" id="BMAO01022795">
    <property type="protein sequence ID" value="GFQ84394.1"/>
    <property type="molecule type" value="Genomic_DNA"/>
</dbReference>
<gene>
    <name evidence="2" type="ORF">TNCT_697411</name>
</gene>
<keyword evidence="1" id="KW-1133">Transmembrane helix</keyword>
<comment type="caution">
    <text evidence="2">The sequence shown here is derived from an EMBL/GenBank/DDBJ whole genome shotgun (WGS) entry which is preliminary data.</text>
</comment>
<keyword evidence="3" id="KW-1185">Reference proteome</keyword>
<organism evidence="2 3">
    <name type="scientific">Trichonephila clavata</name>
    <name type="common">Joro spider</name>
    <name type="synonym">Nephila clavata</name>
    <dbReference type="NCBI Taxonomy" id="2740835"/>
    <lineage>
        <taxon>Eukaryota</taxon>
        <taxon>Metazoa</taxon>
        <taxon>Ecdysozoa</taxon>
        <taxon>Arthropoda</taxon>
        <taxon>Chelicerata</taxon>
        <taxon>Arachnida</taxon>
        <taxon>Araneae</taxon>
        <taxon>Araneomorphae</taxon>
        <taxon>Entelegynae</taxon>
        <taxon>Araneoidea</taxon>
        <taxon>Nephilidae</taxon>
        <taxon>Trichonephila</taxon>
    </lineage>
</organism>
<evidence type="ECO:0000313" key="3">
    <source>
        <dbReference type="Proteomes" id="UP000887116"/>
    </source>
</evidence>
<keyword evidence="1" id="KW-0812">Transmembrane</keyword>
<keyword evidence="1" id="KW-0472">Membrane</keyword>
<protein>
    <submittedName>
        <fullName evidence="2">Uncharacterized protein</fullName>
    </submittedName>
</protein>
<sequence length="210" mass="23239">MSKWAILCRFIRAADCFADVTSRNKSPERILRIVLTCPILLVIAFSIRKGDTAEKVLTVLIIKNLAESLHACCNAFNDVILFESICCSLTGDIDGIWPPSRHKEDPGLNDGVEFSTRSAQEKFAASGGKGGRPFFSIGGKSIFPIFVSIFGKNTDYFQFHRSPRQATNSHTFLTCQVEPPEDSSKLDNGETPITCCRARPKVEAKEDFSI</sequence>
<accession>A0A8X6KTD9</accession>
<reference evidence="2" key="1">
    <citation type="submission" date="2020-07" db="EMBL/GenBank/DDBJ databases">
        <title>Multicomponent nature underlies the extraordinary mechanical properties of spider dragline silk.</title>
        <authorList>
            <person name="Kono N."/>
            <person name="Nakamura H."/>
            <person name="Mori M."/>
            <person name="Yoshida Y."/>
            <person name="Ohtoshi R."/>
            <person name="Malay A.D."/>
            <person name="Moran D.A.P."/>
            <person name="Tomita M."/>
            <person name="Numata K."/>
            <person name="Arakawa K."/>
        </authorList>
    </citation>
    <scope>NUCLEOTIDE SEQUENCE</scope>
</reference>
<dbReference type="Proteomes" id="UP000887116">
    <property type="component" value="Unassembled WGS sequence"/>
</dbReference>
<evidence type="ECO:0000313" key="2">
    <source>
        <dbReference type="EMBL" id="GFQ84394.1"/>
    </source>
</evidence>
<evidence type="ECO:0000256" key="1">
    <source>
        <dbReference type="SAM" id="Phobius"/>
    </source>
</evidence>
<feature type="transmembrane region" description="Helical" evidence="1">
    <location>
        <begin position="30"/>
        <end position="47"/>
    </location>
</feature>